<reference evidence="1 2" key="1">
    <citation type="submission" date="2023-12" db="EMBL/GenBank/DDBJ databases">
        <title>Description of an unclassified Opitutus bacterium of Verrucomicrobiota.</title>
        <authorList>
            <person name="Zhang D.-F."/>
        </authorList>
    </citation>
    <scope>NUCLEOTIDE SEQUENCE [LARGE SCALE GENOMIC DNA]</scope>
    <source>
        <strain evidence="1 2">WL0086</strain>
    </source>
</reference>
<dbReference type="Proteomes" id="UP000738431">
    <property type="component" value="Chromosome"/>
</dbReference>
<accession>A0ABZ1C8B2</accession>
<evidence type="ECO:0000313" key="1">
    <source>
        <dbReference type="EMBL" id="WRQ87706.1"/>
    </source>
</evidence>
<sequence length="55" mass="5955">MDTYTVIAVTMGLSFKKAVDELNAQVNQAITRGWRPAGGVAVAGTRLMQAMTKER</sequence>
<dbReference type="EMBL" id="CP139781">
    <property type="protein sequence ID" value="WRQ87706.1"/>
    <property type="molecule type" value="Genomic_DNA"/>
</dbReference>
<keyword evidence="2" id="KW-1185">Reference proteome</keyword>
<name>A0ABZ1C8B2_9BACT</name>
<organism evidence="1 2">
    <name type="scientific">Actomonas aquatica</name>
    <dbReference type="NCBI Taxonomy" id="2866162"/>
    <lineage>
        <taxon>Bacteria</taxon>
        <taxon>Pseudomonadati</taxon>
        <taxon>Verrucomicrobiota</taxon>
        <taxon>Opitutia</taxon>
        <taxon>Opitutales</taxon>
        <taxon>Opitutaceae</taxon>
        <taxon>Actomonas</taxon>
    </lineage>
</organism>
<evidence type="ECO:0000313" key="2">
    <source>
        <dbReference type="Proteomes" id="UP000738431"/>
    </source>
</evidence>
<proteinExistence type="predicted"/>
<evidence type="ECO:0008006" key="3">
    <source>
        <dbReference type="Google" id="ProtNLM"/>
    </source>
</evidence>
<dbReference type="RefSeq" id="WP_221030135.1">
    <property type="nucleotide sequence ID" value="NZ_CP139781.1"/>
</dbReference>
<gene>
    <name evidence="1" type="ORF">K1X11_023085</name>
</gene>
<protein>
    <recommendedName>
        <fullName evidence="3">DUF1737 domain-containing protein</fullName>
    </recommendedName>
</protein>